<organism evidence="2 3">
    <name type="scientific">Paenisporosarcina macmurdoensis</name>
    <dbReference type="NCBI Taxonomy" id="212659"/>
    <lineage>
        <taxon>Bacteria</taxon>
        <taxon>Bacillati</taxon>
        <taxon>Bacillota</taxon>
        <taxon>Bacilli</taxon>
        <taxon>Bacillales</taxon>
        <taxon>Caryophanaceae</taxon>
        <taxon>Paenisporosarcina</taxon>
    </lineage>
</organism>
<protein>
    <submittedName>
        <fullName evidence="2">DUF2254 domain-containing protein</fullName>
    </submittedName>
</protein>
<sequence>MKIYLLDKYLKKYTRMSERELTHTVKSNLWFTPVLYVFFSIILVTLSLNGDLNFELGDRMRPHFALDYELTLSLLSILTSATLTITIFTFNLVLVVFTTFSGQFSPRILKNFIASKATQRVLGIFTGSFIYVLLSLFFINERITEYYFAVPLTATFLAIFSMATFIFFINHAVAWLQVNQMTDDMKKEALGIVNGTLKNELDIYKVKDFNDANADIRDGKGIHIKAGSPGYIQLVDFISMIKEAQIDDITIKLEYTIGSYVFETTPLLTYWKNHEIAIVEDKYLAFFSVRKKQTEVQDIEFSINKLVEVAIRALGNYDPKTATTAIYQVGEILVSISQVTDFSNYLVDDENNLRLILQKRDFNHYLYNGLGYIRHYAKDNVIVSTEILKVLDLMAKSLHPRDYQSVWDFAIHTAIGFESLFLFEQDSQQFYLALFNLATTTDNLEDYEEFLKKI</sequence>
<dbReference type="EMBL" id="JBHSRI010000038">
    <property type="protein sequence ID" value="MFC6041338.1"/>
    <property type="molecule type" value="Genomic_DNA"/>
</dbReference>
<gene>
    <name evidence="2" type="ORF">ACFPYN_18180</name>
</gene>
<keyword evidence="1" id="KW-0812">Transmembrane</keyword>
<proteinExistence type="predicted"/>
<accession>A0ABW1LCD9</accession>
<keyword evidence="1" id="KW-0472">Membrane</keyword>
<evidence type="ECO:0000313" key="3">
    <source>
        <dbReference type="Proteomes" id="UP001596170"/>
    </source>
</evidence>
<keyword evidence="3" id="KW-1185">Reference proteome</keyword>
<keyword evidence="1" id="KW-1133">Transmembrane helix</keyword>
<name>A0ABW1LCD9_9BACL</name>
<reference evidence="3" key="1">
    <citation type="journal article" date="2019" name="Int. J. Syst. Evol. Microbiol.">
        <title>The Global Catalogue of Microorganisms (GCM) 10K type strain sequencing project: providing services to taxonomists for standard genome sequencing and annotation.</title>
        <authorList>
            <consortium name="The Broad Institute Genomics Platform"/>
            <consortium name="The Broad Institute Genome Sequencing Center for Infectious Disease"/>
            <person name="Wu L."/>
            <person name="Ma J."/>
        </authorList>
    </citation>
    <scope>NUCLEOTIDE SEQUENCE [LARGE SCALE GENOMIC DNA]</scope>
    <source>
        <strain evidence="3">CCUG 54527</strain>
    </source>
</reference>
<evidence type="ECO:0000256" key="1">
    <source>
        <dbReference type="SAM" id="Phobius"/>
    </source>
</evidence>
<feature type="transmembrane region" description="Helical" evidence="1">
    <location>
        <begin position="70"/>
        <end position="100"/>
    </location>
</feature>
<dbReference type="Proteomes" id="UP001596170">
    <property type="component" value="Unassembled WGS sequence"/>
</dbReference>
<comment type="caution">
    <text evidence="2">The sequence shown here is derived from an EMBL/GenBank/DDBJ whole genome shotgun (WGS) entry which is preliminary data.</text>
</comment>
<dbReference type="RefSeq" id="WP_377736193.1">
    <property type="nucleotide sequence ID" value="NZ_JBHSRI010000038.1"/>
</dbReference>
<feature type="transmembrane region" description="Helical" evidence="1">
    <location>
        <begin position="29"/>
        <end position="50"/>
    </location>
</feature>
<feature type="transmembrane region" description="Helical" evidence="1">
    <location>
        <begin position="146"/>
        <end position="176"/>
    </location>
</feature>
<feature type="transmembrane region" description="Helical" evidence="1">
    <location>
        <begin position="121"/>
        <end position="140"/>
    </location>
</feature>
<dbReference type="Pfam" id="PF10011">
    <property type="entry name" value="DUF2254"/>
    <property type="match status" value="1"/>
</dbReference>
<dbReference type="InterPro" id="IPR018723">
    <property type="entry name" value="DUF2254_membrane"/>
</dbReference>
<evidence type="ECO:0000313" key="2">
    <source>
        <dbReference type="EMBL" id="MFC6041338.1"/>
    </source>
</evidence>